<dbReference type="PANTHER" id="PTHR10590">
    <property type="entry name" value="SODIUM/NUCLEOSIDE COTRANSPORTER"/>
    <property type="match status" value="1"/>
</dbReference>
<dbReference type="GO" id="GO:0005886">
    <property type="term" value="C:plasma membrane"/>
    <property type="evidence" value="ECO:0007669"/>
    <property type="project" value="UniProtKB-SubCell"/>
</dbReference>
<evidence type="ECO:0000256" key="1">
    <source>
        <dbReference type="ARBA" id="ARBA00004651"/>
    </source>
</evidence>
<keyword evidence="13" id="KW-1185">Reference proteome</keyword>
<feature type="region of interest" description="Disordered" evidence="8">
    <location>
        <begin position="1"/>
        <end position="39"/>
    </location>
</feature>
<feature type="transmembrane region" description="Helical" evidence="7">
    <location>
        <begin position="428"/>
        <end position="450"/>
    </location>
</feature>
<gene>
    <name evidence="12" type="ORF">V1264_013453</name>
</gene>
<feature type="domain" description="Nucleoside transporter/FeoB GTPase Gate" evidence="11">
    <location>
        <begin position="268"/>
        <end position="365"/>
    </location>
</feature>
<feature type="transmembrane region" description="Helical" evidence="7">
    <location>
        <begin position="211"/>
        <end position="230"/>
    </location>
</feature>
<comment type="subcellular location">
    <subcellularLocation>
        <location evidence="1">Cell membrane</location>
        <topology evidence="1">Multi-pass membrane protein</topology>
    </subcellularLocation>
</comment>
<dbReference type="InterPro" id="IPR011642">
    <property type="entry name" value="Gate_dom"/>
</dbReference>
<evidence type="ECO:0000313" key="13">
    <source>
        <dbReference type="Proteomes" id="UP001374579"/>
    </source>
</evidence>
<feature type="transmembrane region" description="Helical" evidence="7">
    <location>
        <begin position="157"/>
        <end position="177"/>
    </location>
</feature>
<keyword evidence="5 7" id="KW-1133">Transmembrane helix</keyword>
<dbReference type="EMBL" id="JBAMIC010000003">
    <property type="protein sequence ID" value="KAK7109406.1"/>
    <property type="molecule type" value="Genomic_DNA"/>
</dbReference>
<dbReference type="InterPro" id="IPR018270">
    <property type="entry name" value="C_nuclsd_transpt_met_bac"/>
</dbReference>
<evidence type="ECO:0000313" key="12">
    <source>
        <dbReference type="EMBL" id="KAK7109406.1"/>
    </source>
</evidence>
<organism evidence="12 13">
    <name type="scientific">Littorina saxatilis</name>
    <dbReference type="NCBI Taxonomy" id="31220"/>
    <lineage>
        <taxon>Eukaryota</taxon>
        <taxon>Metazoa</taxon>
        <taxon>Spiralia</taxon>
        <taxon>Lophotrochozoa</taxon>
        <taxon>Mollusca</taxon>
        <taxon>Gastropoda</taxon>
        <taxon>Caenogastropoda</taxon>
        <taxon>Littorinimorpha</taxon>
        <taxon>Littorinoidea</taxon>
        <taxon>Littorinidae</taxon>
        <taxon>Littorina</taxon>
    </lineage>
</organism>
<feature type="transmembrane region" description="Helical" evidence="7">
    <location>
        <begin position="183"/>
        <end position="199"/>
    </location>
</feature>
<sequence length="619" mass="67586">MELSDVNHSDGKTNPAYTPSSENDNGTYTAQSRPGEDPIKMDVETGLVHQLPKREKMGVVGSLQHSLGRQMTAHSQFISLAVKLLLLALYFIYFGYSMFYRFGDEGSVRLLVCTVIGLLIILFNACSDVIKPKLTACCVSCCSGSSKTDRMRKITRWSLYIAVLLFIVVYTVVDIGLRDVRNLMSLSGIAAFIVILYLTSANAAKVDWHPVFWGLSIQFVFALLIIRTSWGFSSFQWLGDRVTELLGYSNAGAVFVFGEKYTDHIFAMKALPVIVYCSSLISVLYYLGVMQVMISVVGRFLAFCLNTKPTESLSAAGNIFVGQTEAPLLIRPFMERMTKSELHAVMTGGFATVSGSVLGTYILFGVKASYLLGASVMAAPCSLALSKLTYPETEGTEIDEDEVYKLAAGTAGNVIEAASSGASAAIKLVANVAVNVMAFLAILEFLNHTLIWFGDRAGVDGLSFQFLCSYLFYPVTFLMGVDERDCRRVAQLIGYKIFTNEFVAYIHMGDLLKNRVTFYEYTNTYGDNATVTNDGLDIILPQMNNTVLEGGYITERSELIATYALCGFANLGSMGIQLGGLGAMAPSRRPELSKLVFRAMITGCIVCFTTACIAGTSVL</sequence>
<evidence type="ECO:0000259" key="9">
    <source>
        <dbReference type="Pfam" id="PF01773"/>
    </source>
</evidence>
<dbReference type="PANTHER" id="PTHR10590:SF4">
    <property type="entry name" value="SOLUTE CARRIER FAMILY 28 MEMBER 3"/>
    <property type="match status" value="1"/>
</dbReference>
<keyword evidence="3" id="KW-1003">Cell membrane</keyword>
<dbReference type="InterPro" id="IPR002668">
    <property type="entry name" value="CNT_N_dom"/>
</dbReference>
<feature type="transmembrane region" description="Helical" evidence="7">
    <location>
        <begin position="108"/>
        <end position="126"/>
    </location>
</feature>
<accession>A0AAN9BN74</accession>
<dbReference type="Pfam" id="PF07662">
    <property type="entry name" value="Nucleos_tra2_C"/>
    <property type="match status" value="1"/>
</dbReference>
<feature type="domain" description="Concentrative nucleoside transporter N-terminal" evidence="9">
    <location>
        <begin position="188"/>
        <end position="259"/>
    </location>
</feature>
<name>A0AAN9BN74_9CAEN</name>
<evidence type="ECO:0000256" key="5">
    <source>
        <dbReference type="ARBA" id="ARBA00022989"/>
    </source>
</evidence>
<evidence type="ECO:0000256" key="3">
    <source>
        <dbReference type="ARBA" id="ARBA00022475"/>
    </source>
</evidence>
<keyword evidence="6 7" id="KW-0472">Membrane</keyword>
<protein>
    <recommendedName>
        <fullName evidence="7">Sodium/nucleoside cotransporter</fullName>
    </recommendedName>
</protein>
<feature type="transmembrane region" description="Helical" evidence="7">
    <location>
        <begin position="77"/>
        <end position="96"/>
    </location>
</feature>
<feature type="domain" description="Concentrative nucleoside transporter C-terminal" evidence="10">
    <location>
        <begin position="370"/>
        <end position="615"/>
    </location>
</feature>
<comment type="similarity">
    <text evidence="2 7">Belongs to the concentrative nucleoside transporter (CNT) (TC 2.A.41) family.</text>
</comment>
<reference evidence="12 13" key="1">
    <citation type="submission" date="2024-02" db="EMBL/GenBank/DDBJ databases">
        <title>Chromosome-scale genome assembly of the rough periwinkle Littorina saxatilis.</title>
        <authorList>
            <person name="De Jode A."/>
            <person name="Faria R."/>
            <person name="Formenti G."/>
            <person name="Sims Y."/>
            <person name="Smith T.P."/>
            <person name="Tracey A."/>
            <person name="Wood J.M.D."/>
            <person name="Zagrodzka Z.B."/>
            <person name="Johannesson K."/>
            <person name="Butlin R.K."/>
            <person name="Leder E.H."/>
        </authorList>
    </citation>
    <scope>NUCLEOTIDE SEQUENCE [LARGE SCALE GENOMIC DNA]</scope>
    <source>
        <strain evidence="12">Snail1</strain>
        <tissue evidence="12">Muscle</tissue>
    </source>
</reference>
<dbReference type="Pfam" id="PF07670">
    <property type="entry name" value="Gate"/>
    <property type="match status" value="1"/>
</dbReference>
<evidence type="ECO:0000256" key="7">
    <source>
        <dbReference type="RuleBase" id="RU362018"/>
    </source>
</evidence>
<dbReference type="InterPro" id="IPR011657">
    <property type="entry name" value="CNT_C_dom"/>
</dbReference>
<dbReference type="GO" id="GO:0005415">
    <property type="term" value="F:nucleoside:sodium symporter activity"/>
    <property type="evidence" value="ECO:0007669"/>
    <property type="project" value="TreeGrafter"/>
</dbReference>
<evidence type="ECO:0000256" key="6">
    <source>
        <dbReference type="ARBA" id="ARBA00023136"/>
    </source>
</evidence>
<dbReference type="InterPro" id="IPR008276">
    <property type="entry name" value="C_nuclsd_transpt"/>
</dbReference>
<evidence type="ECO:0000256" key="4">
    <source>
        <dbReference type="ARBA" id="ARBA00022692"/>
    </source>
</evidence>
<feature type="transmembrane region" description="Helical" evidence="7">
    <location>
        <begin position="342"/>
        <end position="364"/>
    </location>
</feature>
<feature type="compositionally biased region" description="Basic and acidic residues" evidence="8">
    <location>
        <begin position="1"/>
        <end position="11"/>
    </location>
</feature>
<evidence type="ECO:0000259" key="11">
    <source>
        <dbReference type="Pfam" id="PF07670"/>
    </source>
</evidence>
<evidence type="ECO:0000256" key="2">
    <source>
        <dbReference type="ARBA" id="ARBA00009033"/>
    </source>
</evidence>
<comment type="caution">
    <text evidence="12">The sequence shown here is derived from an EMBL/GenBank/DDBJ whole genome shotgun (WGS) entry which is preliminary data.</text>
</comment>
<proteinExistence type="inferred from homology"/>
<evidence type="ECO:0000256" key="8">
    <source>
        <dbReference type="SAM" id="MobiDB-lite"/>
    </source>
</evidence>
<feature type="compositionally biased region" description="Polar residues" evidence="8">
    <location>
        <begin position="15"/>
        <end position="32"/>
    </location>
</feature>
<feature type="transmembrane region" description="Helical" evidence="7">
    <location>
        <begin position="270"/>
        <end position="289"/>
    </location>
</feature>
<dbReference type="AlphaFoldDB" id="A0AAN9BN74"/>
<dbReference type="Proteomes" id="UP001374579">
    <property type="component" value="Unassembled WGS sequence"/>
</dbReference>
<keyword evidence="4 7" id="KW-0812">Transmembrane</keyword>
<evidence type="ECO:0000259" key="10">
    <source>
        <dbReference type="Pfam" id="PF07662"/>
    </source>
</evidence>
<dbReference type="Pfam" id="PF01773">
    <property type="entry name" value="Nucleos_tra2_N"/>
    <property type="match status" value="1"/>
</dbReference>
<feature type="transmembrane region" description="Helical" evidence="7">
    <location>
        <begin position="462"/>
        <end position="481"/>
    </location>
</feature>
<keyword evidence="7" id="KW-0813">Transport</keyword>
<feature type="transmembrane region" description="Helical" evidence="7">
    <location>
        <begin position="595"/>
        <end position="618"/>
    </location>
</feature>
<dbReference type="NCBIfam" id="TIGR00804">
    <property type="entry name" value="nupC"/>
    <property type="match status" value="1"/>
</dbReference>